<evidence type="ECO:0000256" key="4">
    <source>
        <dbReference type="ARBA" id="ARBA00013160"/>
    </source>
</evidence>
<dbReference type="GO" id="GO:0006437">
    <property type="term" value="P:tyrosyl-tRNA aminoacylation"/>
    <property type="evidence" value="ECO:0007669"/>
    <property type="project" value="InterPro"/>
</dbReference>
<evidence type="ECO:0000313" key="18">
    <source>
        <dbReference type="EMBL" id="MCL7026987.1"/>
    </source>
</evidence>
<dbReference type="GO" id="GO:0048608">
    <property type="term" value="P:reproductive structure development"/>
    <property type="evidence" value="ECO:0007669"/>
    <property type="project" value="UniProtKB-ARBA"/>
</dbReference>
<keyword evidence="5 16" id="KW-0436">Ligase</keyword>
<protein>
    <recommendedName>
        <fullName evidence="4 16">Tyrosine--tRNA ligase</fullName>
        <ecNumber evidence="4 16">6.1.1.1</ecNumber>
    </recommendedName>
    <alternativeName>
        <fullName evidence="13 16">Tyrosyl-tRNA synthetase</fullName>
    </alternativeName>
</protein>
<dbReference type="NCBIfam" id="TIGR00234">
    <property type="entry name" value="tyrS"/>
    <property type="match status" value="1"/>
</dbReference>
<comment type="function">
    <text evidence="1">Catalyzes the attachment of tyrosine to tRNA(Tyr) in a two-step reaction: tyrosine is first activated by ATP to form Tyr-AMP and then transferred to the acceptor end of tRNA(Tyr).</text>
</comment>
<evidence type="ECO:0000256" key="10">
    <source>
        <dbReference type="ARBA" id="ARBA00022946"/>
    </source>
</evidence>
<proteinExistence type="inferred from homology"/>
<evidence type="ECO:0000256" key="16">
    <source>
        <dbReference type="RuleBase" id="RU361234"/>
    </source>
</evidence>
<gene>
    <name evidence="18" type="ORF">MKW94_007727</name>
</gene>
<keyword evidence="7 16" id="KW-0067">ATP-binding</keyword>
<dbReference type="Gene3D" id="1.10.240.10">
    <property type="entry name" value="Tyrosyl-Transfer RNA Synthetase"/>
    <property type="match status" value="1"/>
</dbReference>
<dbReference type="EMBL" id="JAJJMA010063203">
    <property type="protein sequence ID" value="MCL7026987.1"/>
    <property type="molecule type" value="Genomic_DNA"/>
</dbReference>
<dbReference type="FunFam" id="1.10.240.10:FF:000001">
    <property type="entry name" value="Tyrosine--tRNA ligase"/>
    <property type="match status" value="1"/>
</dbReference>
<organism evidence="18 19">
    <name type="scientific">Papaver nudicaule</name>
    <name type="common">Iceland poppy</name>
    <dbReference type="NCBI Taxonomy" id="74823"/>
    <lineage>
        <taxon>Eukaryota</taxon>
        <taxon>Viridiplantae</taxon>
        <taxon>Streptophyta</taxon>
        <taxon>Embryophyta</taxon>
        <taxon>Tracheophyta</taxon>
        <taxon>Spermatophyta</taxon>
        <taxon>Magnoliopsida</taxon>
        <taxon>Ranunculales</taxon>
        <taxon>Papaveraceae</taxon>
        <taxon>Papaveroideae</taxon>
        <taxon>Papaver</taxon>
    </lineage>
</organism>
<dbReference type="PRINTS" id="PR01040">
    <property type="entry name" value="TRNASYNTHTYR"/>
</dbReference>
<keyword evidence="6 16" id="KW-0547">Nucleotide-binding</keyword>
<dbReference type="GO" id="GO:0009570">
    <property type="term" value="C:chloroplast stroma"/>
    <property type="evidence" value="ECO:0007669"/>
    <property type="project" value="TreeGrafter"/>
</dbReference>
<evidence type="ECO:0000256" key="7">
    <source>
        <dbReference type="ARBA" id="ARBA00022840"/>
    </source>
</evidence>
<accession>A0AA41V0G4</accession>
<dbReference type="Pfam" id="PF00579">
    <property type="entry name" value="tRNA-synt_1b"/>
    <property type="match status" value="1"/>
</dbReference>
<evidence type="ECO:0000256" key="6">
    <source>
        <dbReference type="ARBA" id="ARBA00022741"/>
    </source>
</evidence>
<sequence>MATMSVISASKSFLHSQNKLILFSIFKHTKPTFSFPSKPYKNLTFFSPNTTRCIHSTQQLFETKNQEMGLNQRPNIVNILEERGLLESITSENLRLVCSTSNPMKAYCGFDPTADSLHLGNLIGIIVLSWFQRCGHNAVAVIGGATARVGDPSGKNIERPELDVQTLESNTLGISQTITTILGRNVKNPELKCGDLVILNNFDWWKEVKLLDFLRDVGRFARVGTMMAKDSVKNRLESEQGMSYTEFTYQLLQGYDFLHLFRNEGINVQIGGSDQWGNITAGTELIRKILQVEGAYGLTFPLLLKSDGTKFGKSEDGAIWLSPSVLSPYKFYQYFFSVPDVDVVRFLKILTFLSLEEIKEVEEGMKEPRYVPNSAQRKLAEEVTRFVHGEEGLQEALKATEALKPGAETKLDWKTIEGIAKDVPSCYLSYDQVLNASVINLSVTTGLFESKSSVRRMLKSGGLYLNNARVSEEKLIEAGDIIDGKILLLSSGKKNKMVVRIS</sequence>
<dbReference type="Pfam" id="PF22421">
    <property type="entry name" value="SYY_C-terminal"/>
    <property type="match status" value="1"/>
</dbReference>
<evidence type="ECO:0000256" key="15">
    <source>
        <dbReference type="PROSITE-ProRule" id="PRU00182"/>
    </source>
</evidence>
<evidence type="ECO:0000256" key="9">
    <source>
        <dbReference type="ARBA" id="ARBA00022917"/>
    </source>
</evidence>
<dbReference type="EC" id="6.1.1.1" evidence="4 16"/>
<feature type="domain" description="Tyrosine--tRNA ligase SYY-like C-terminal" evidence="17">
    <location>
        <begin position="416"/>
        <end position="497"/>
    </location>
</feature>
<dbReference type="Gene3D" id="3.10.290.10">
    <property type="entry name" value="RNA-binding S4 domain"/>
    <property type="match status" value="1"/>
</dbReference>
<comment type="catalytic activity">
    <reaction evidence="14 16">
        <text>tRNA(Tyr) + L-tyrosine + ATP = L-tyrosyl-tRNA(Tyr) + AMP + diphosphate + H(+)</text>
        <dbReference type="Rhea" id="RHEA:10220"/>
        <dbReference type="Rhea" id="RHEA-COMP:9706"/>
        <dbReference type="Rhea" id="RHEA-COMP:9707"/>
        <dbReference type="ChEBI" id="CHEBI:15378"/>
        <dbReference type="ChEBI" id="CHEBI:30616"/>
        <dbReference type="ChEBI" id="CHEBI:33019"/>
        <dbReference type="ChEBI" id="CHEBI:58315"/>
        <dbReference type="ChEBI" id="CHEBI:78442"/>
        <dbReference type="ChEBI" id="CHEBI:78536"/>
        <dbReference type="ChEBI" id="CHEBI:456215"/>
        <dbReference type="EC" id="6.1.1.1"/>
    </reaction>
</comment>
<dbReference type="CDD" id="cd00805">
    <property type="entry name" value="TyrRS_core"/>
    <property type="match status" value="1"/>
</dbReference>
<dbReference type="InterPro" id="IPR001412">
    <property type="entry name" value="aa-tRNA-synth_I_CS"/>
</dbReference>
<comment type="similarity">
    <text evidence="3 16">Belongs to the class-I aminoacyl-tRNA synthetase family.</text>
</comment>
<keyword evidence="11" id="KW-0496">Mitochondrion</keyword>
<evidence type="ECO:0000256" key="1">
    <source>
        <dbReference type="ARBA" id="ARBA00002025"/>
    </source>
</evidence>
<keyword evidence="19" id="KW-1185">Reference proteome</keyword>
<dbReference type="SUPFAM" id="SSF52374">
    <property type="entry name" value="Nucleotidylyl transferase"/>
    <property type="match status" value="1"/>
</dbReference>
<dbReference type="SUPFAM" id="SSF55174">
    <property type="entry name" value="Alpha-L RNA-binding motif"/>
    <property type="match status" value="1"/>
</dbReference>
<dbReference type="Gene3D" id="3.40.50.620">
    <property type="entry name" value="HUPs"/>
    <property type="match status" value="1"/>
</dbReference>
<evidence type="ECO:0000256" key="3">
    <source>
        <dbReference type="ARBA" id="ARBA00005594"/>
    </source>
</evidence>
<dbReference type="GO" id="GO:0005524">
    <property type="term" value="F:ATP binding"/>
    <property type="evidence" value="ECO:0007669"/>
    <property type="project" value="UniProtKB-KW"/>
</dbReference>
<dbReference type="GO" id="GO:0004831">
    <property type="term" value="F:tyrosine-tRNA ligase activity"/>
    <property type="evidence" value="ECO:0007669"/>
    <property type="project" value="UniProtKB-EC"/>
</dbReference>
<dbReference type="GO" id="GO:0005739">
    <property type="term" value="C:mitochondrion"/>
    <property type="evidence" value="ECO:0007669"/>
    <property type="project" value="UniProtKB-SubCell"/>
</dbReference>
<keyword evidence="12 16" id="KW-0030">Aminoacyl-tRNA synthetase</keyword>
<name>A0AA41V0G4_PAPNU</name>
<evidence type="ECO:0000256" key="13">
    <source>
        <dbReference type="ARBA" id="ARBA00033323"/>
    </source>
</evidence>
<reference evidence="18" key="1">
    <citation type="submission" date="2022-03" db="EMBL/GenBank/DDBJ databases">
        <title>A functionally conserved STORR gene fusion in Papaver species that diverged 16.8 million years ago.</title>
        <authorList>
            <person name="Catania T."/>
        </authorList>
    </citation>
    <scope>NUCLEOTIDE SEQUENCE</scope>
    <source>
        <strain evidence="18">S-191538</strain>
    </source>
</reference>
<keyword evidence="8 15" id="KW-0694">RNA-binding</keyword>
<dbReference type="InterPro" id="IPR036986">
    <property type="entry name" value="S4_RNA-bd_sf"/>
</dbReference>
<keyword evidence="10" id="KW-0809">Transit peptide</keyword>
<evidence type="ECO:0000313" key="19">
    <source>
        <dbReference type="Proteomes" id="UP001177140"/>
    </source>
</evidence>
<evidence type="ECO:0000256" key="11">
    <source>
        <dbReference type="ARBA" id="ARBA00023128"/>
    </source>
</evidence>
<dbReference type="InterPro" id="IPR024107">
    <property type="entry name" value="Tyr-tRNA-ligase_bac_1"/>
</dbReference>
<dbReference type="GO" id="GO:0009791">
    <property type="term" value="P:post-embryonic development"/>
    <property type="evidence" value="ECO:0007669"/>
    <property type="project" value="UniProtKB-ARBA"/>
</dbReference>
<evidence type="ECO:0000256" key="5">
    <source>
        <dbReference type="ARBA" id="ARBA00022598"/>
    </source>
</evidence>
<dbReference type="GO" id="GO:0003723">
    <property type="term" value="F:RNA binding"/>
    <property type="evidence" value="ECO:0007669"/>
    <property type="project" value="UniProtKB-KW"/>
</dbReference>
<dbReference type="PANTHER" id="PTHR11766:SF0">
    <property type="entry name" value="TYROSINE--TRNA LIGASE, MITOCHONDRIAL"/>
    <property type="match status" value="1"/>
</dbReference>
<dbReference type="PROSITE" id="PS50889">
    <property type="entry name" value="S4"/>
    <property type="match status" value="1"/>
</dbReference>
<keyword evidence="9 16" id="KW-0648">Protein biosynthesis</keyword>
<evidence type="ECO:0000259" key="17">
    <source>
        <dbReference type="Pfam" id="PF22421"/>
    </source>
</evidence>
<dbReference type="InterPro" id="IPR014729">
    <property type="entry name" value="Rossmann-like_a/b/a_fold"/>
</dbReference>
<dbReference type="InterPro" id="IPR002305">
    <property type="entry name" value="aa-tRNA-synth_Ic"/>
</dbReference>
<dbReference type="HAMAP" id="MF_02006">
    <property type="entry name" value="Tyr_tRNA_synth_type1"/>
    <property type="match status" value="1"/>
</dbReference>
<comment type="caution">
    <text evidence="18">The sequence shown here is derived from an EMBL/GenBank/DDBJ whole genome shotgun (WGS) entry which is preliminary data.</text>
</comment>
<dbReference type="GO" id="GO:0005829">
    <property type="term" value="C:cytosol"/>
    <property type="evidence" value="ECO:0007669"/>
    <property type="project" value="TreeGrafter"/>
</dbReference>
<dbReference type="InterPro" id="IPR002307">
    <property type="entry name" value="Tyr-tRNA-ligase"/>
</dbReference>
<evidence type="ECO:0000256" key="14">
    <source>
        <dbReference type="ARBA" id="ARBA00048248"/>
    </source>
</evidence>
<dbReference type="Proteomes" id="UP001177140">
    <property type="component" value="Unassembled WGS sequence"/>
</dbReference>
<dbReference type="FunFam" id="3.10.290.10:FF:000014">
    <property type="entry name" value="Tyrosine--tRNA ligase"/>
    <property type="match status" value="1"/>
</dbReference>
<evidence type="ECO:0000256" key="2">
    <source>
        <dbReference type="ARBA" id="ARBA00004173"/>
    </source>
</evidence>
<dbReference type="PROSITE" id="PS00178">
    <property type="entry name" value="AA_TRNA_LIGASE_I"/>
    <property type="match status" value="1"/>
</dbReference>
<dbReference type="AlphaFoldDB" id="A0AA41V0G4"/>
<dbReference type="FunFam" id="3.40.50.620:FF:000158">
    <property type="entry name" value="Tyrosine--tRNA ligase"/>
    <property type="match status" value="1"/>
</dbReference>
<evidence type="ECO:0000256" key="8">
    <source>
        <dbReference type="ARBA" id="ARBA00022884"/>
    </source>
</evidence>
<dbReference type="PANTHER" id="PTHR11766">
    <property type="entry name" value="TYROSYL-TRNA SYNTHETASE"/>
    <property type="match status" value="1"/>
</dbReference>
<dbReference type="InterPro" id="IPR054608">
    <property type="entry name" value="SYY-like_C"/>
</dbReference>
<evidence type="ECO:0000256" key="12">
    <source>
        <dbReference type="ARBA" id="ARBA00023146"/>
    </source>
</evidence>
<dbReference type="InterPro" id="IPR024088">
    <property type="entry name" value="Tyr-tRNA-ligase_bac-type"/>
</dbReference>
<comment type="subcellular location">
    <subcellularLocation>
        <location evidence="2">Mitochondrion</location>
    </subcellularLocation>
</comment>